<evidence type="ECO:0000259" key="5">
    <source>
        <dbReference type="PROSITE" id="PS51063"/>
    </source>
</evidence>
<evidence type="ECO:0000256" key="2">
    <source>
        <dbReference type="ARBA" id="ARBA00023125"/>
    </source>
</evidence>
<dbReference type="SMART" id="SM00100">
    <property type="entry name" value="cNMP"/>
    <property type="match status" value="1"/>
</dbReference>
<dbReference type="PANTHER" id="PTHR24567:SF26">
    <property type="entry name" value="REGULATORY PROTEIN YEIL"/>
    <property type="match status" value="1"/>
</dbReference>
<evidence type="ECO:0000313" key="7">
    <source>
        <dbReference type="Proteomes" id="UP000198675"/>
    </source>
</evidence>
<sequence length="235" mass="26281">MQNIDDAAHQTIYRLREADDWFASLPGEVQDKIIQSSVLRHYRKGQVITAQGSRPTAASVVLEGRVRVSRLLFEGEEKLYMIGERGFWFDFLALITGEKADVAVIADTNVQLLMLPLQQFERILEEEPLYCKAITLFIAKRYAAFMRHFADGQMIVPLQRLRTGLAELLLLQPPATGSEEVILNVSQADLASILGSSRQTINGLLKQLEKAGLIKIGFRHIRVIDPAGLSEHAAN</sequence>
<dbReference type="Gene3D" id="1.10.10.10">
    <property type="entry name" value="Winged helix-like DNA-binding domain superfamily/Winged helix DNA-binding domain"/>
    <property type="match status" value="1"/>
</dbReference>
<dbReference type="InterPro" id="IPR050397">
    <property type="entry name" value="Env_Response_Regulators"/>
</dbReference>
<dbReference type="PROSITE" id="PS50042">
    <property type="entry name" value="CNMP_BINDING_3"/>
    <property type="match status" value="1"/>
</dbReference>
<name>A0A1H2MAT0_9PSED</name>
<accession>A0A1H2MAT0</accession>
<dbReference type="PANTHER" id="PTHR24567">
    <property type="entry name" value="CRP FAMILY TRANSCRIPTIONAL REGULATORY PROTEIN"/>
    <property type="match status" value="1"/>
</dbReference>
<dbReference type="InterPro" id="IPR036390">
    <property type="entry name" value="WH_DNA-bd_sf"/>
</dbReference>
<keyword evidence="3" id="KW-0804">Transcription</keyword>
<dbReference type="RefSeq" id="WP_092377781.1">
    <property type="nucleotide sequence ID" value="NZ_LT629797.1"/>
</dbReference>
<feature type="domain" description="HTH crp-type" evidence="5">
    <location>
        <begin position="159"/>
        <end position="227"/>
    </location>
</feature>
<evidence type="ECO:0000256" key="3">
    <source>
        <dbReference type="ARBA" id="ARBA00023163"/>
    </source>
</evidence>
<dbReference type="GO" id="GO:0003700">
    <property type="term" value="F:DNA-binding transcription factor activity"/>
    <property type="evidence" value="ECO:0007669"/>
    <property type="project" value="TreeGrafter"/>
</dbReference>
<dbReference type="SUPFAM" id="SSF51206">
    <property type="entry name" value="cAMP-binding domain-like"/>
    <property type="match status" value="1"/>
</dbReference>
<dbReference type="Pfam" id="PF00027">
    <property type="entry name" value="cNMP_binding"/>
    <property type="match status" value="1"/>
</dbReference>
<dbReference type="InterPro" id="IPR012318">
    <property type="entry name" value="HTH_CRP"/>
</dbReference>
<keyword evidence="1" id="KW-0805">Transcription regulation</keyword>
<dbReference type="Gene3D" id="2.60.120.10">
    <property type="entry name" value="Jelly Rolls"/>
    <property type="match status" value="1"/>
</dbReference>
<protein>
    <submittedName>
        <fullName evidence="6">Transcriptional regulator, Crp/Fnr family</fullName>
    </submittedName>
</protein>
<dbReference type="EMBL" id="LT629797">
    <property type="protein sequence ID" value="SDU90204.1"/>
    <property type="molecule type" value="Genomic_DNA"/>
</dbReference>
<dbReference type="AlphaFoldDB" id="A0A1H2MAT0"/>
<gene>
    <name evidence="6" type="ORF">SAMN05216363_3072</name>
</gene>
<evidence type="ECO:0000259" key="4">
    <source>
        <dbReference type="PROSITE" id="PS50042"/>
    </source>
</evidence>
<proteinExistence type="predicted"/>
<dbReference type="InterPro" id="IPR036388">
    <property type="entry name" value="WH-like_DNA-bd_sf"/>
</dbReference>
<evidence type="ECO:0000256" key="1">
    <source>
        <dbReference type="ARBA" id="ARBA00023015"/>
    </source>
</evidence>
<reference evidence="7" key="1">
    <citation type="submission" date="2016-10" db="EMBL/GenBank/DDBJ databases">
        <authorList>
            <person name="Varghese N."/>
            <person name="Submissions S."/>
        </authorList>
    </citation>
    <scope>NUCLEOTIDE SEQUENCE [LARGE SCALE GENOMIC DNA]</scope>
    <source>
        <strain evidence="7">KCTC 32246</strain>
    </source>
</reference>
<keyword evidence="7" id="KW-1185">Reference proteome</keyword>
<dbReference type="InterPro" id="IPR014710">
    <property type="entry name" value="RmlC-like_jellyroll"/>
</dbReference>
<organism evidence="6 7">
    <name type="scientific">Pseudomonas sihuiensis</name>
    <dbReference type="NCBI Taxonomy" id="1274359"/>
    <lineage>
        <taxon>Bacteria</taxon>
        <taxon>Pseudomonadati</taxon>
        <taxon>Pseudomonadota</taxon>
        <taxon>Gammaproteobacteria</taxon>
        <taxon>Pseudomonadales</taxon>
        <taxon>Pseudomonadaceae</taxon>
        <taxon>Pseudomonas</taxon>
    </lineage>
</organism>
<dbReference type="CDD" id="cd00038">
    <property type="entry name" value="CAP_ED"/>
    <property type="match status" value="1"/>
</dbReference>
<dbReference type="Pfam" id="PF13545">
    <property type="entry name" value="HTH_Crp_2"/>
    <property type="match status" value="1"/>
</dbReference>
<dbReference type="Proteomes" id="UP000198675">
    <property type="component" value="Chromosome I"/>
</dbReference>
<dbReference type="GO" id="GO:0005829">
    <property type="term" value="C:cytosol"/>
    <property type="evidence" value="ECO:0007669"/>
    <property type="project" value="TreeGrafter"/>
</dbReference>
<dbReference type="InterPro" id="IPR018490">
    <property type="entry name" value="cNMP-bd_dom_sf"/>
</dbReference>
<keyword evidence="2" id="KW-0238">DNA-binding</keyword>
<dbReference type="InterPro" id="IPR000595">
    <property type="entry name" value="cNMP-bd_dom"/>
</dbReference>
<dbReference type="PROSITE" id="PS51063">
    <property type="entry name" value="HTH_CRP_2"/>
    <property type="match status" value="1"/>
</dbReference>
<feature type="domain" description="Cyclic nucleotide-binding" evidence="4">
    <location>
        <begin position="21"/>
        <end position="124"/>
    </location>
</feature>
<dbReference type="GO" id="GO:0003677">
    <property type="term" value="F:DNA binding"/>
    <property type="evidence" value="ECO:0007669"/>
    <property type="project" value="UniProtKB-KW"/>
</dbReference>
<dbReference type="SUPFAM" id="SSF46785">
    <property type="entry name" value="Winged helix' DNA-binding domain"/>
    <property type="match status" value="1"/>
</dbReference>
<dbReference type="SMART" id="SM00419">
    <property type="entry name" value="HTH_CRP"/>
    <property type="match status" value="1"/>
</dbReference>
<evidence type="ECO:0000313" key="6">
    <source>
        <dbReference type="EMBL" id="SDU90204.1"/>
    </source>
</evidence>